<feature type="domain" description="AB hydrolase-1" evidence="2">
    <location>
        <begin position="25"/>
        <end position="302"/>
    </location>
</feature>
<dbReference type="Gene3D" id="3.40.50.1820">
    <property type="entry name" value="alpha/beta hydrolase"/>
    <property type="match status" value="1"/>
</dbReference>
<dbReference type="RefSeq" id="WP_311690452.1">
    <property type="nucleotide sequence ID" value="NZ_JAVREY010000001.1"/>
</dbReference>
<dbReference type="Proteomes" id="UP001183809">
    <property type="component" value="Unassembled WGS sequence"/>
</dbReference>
<dbReference type="InterPro" id="IPR029058">
    <property type="entry name" value="AB_hydrolase_fold"/>
</dbReference>
<dbReference type="InterPro" id="IPR000639">
    <property type="entry name" value="Epox_hydrolase-like"/>
</dbReference>
<sequence length="316" mass="34892">MTEITRRFVEANGLRVHLAEAGDGPLVLLLHGFPETSYNWRHQMAPLAAAGYHVVAPDQRGYGRTSRPERIEDYTILHLVGDVVALIEALGERQAVVVGHDWGGPVAWHTAMFRPDLVRGVVSLSSPTGPRASRPPLGLLRARLGEGFYMNYFQQPGVADPVLERDLPTTFRRIMYGLSGEAPALIPVVREGTEPMDMFPEPDRLPGWLSEDDIAAYAAEFAESGFTGPLNWYRNLDRNWALTAAFDGARITPPALFIGGDKDLNVAVAGPDMEARMRAVVPDLRDVVLLRDTGHWVAEERPAEVNAHLIDFLKSL</sequence>
<gene>
    <name evidence="3" type="ORF">RM764_00250</name>
</gene>
<protein>
    <submittedName>
        <fullName evidence="3">Alpha/beta hydrolase</fullName>
    </submittedName>
</protein>
<evidence type="ECO:0000256" key="1">
    <source>
        <dbReference type="ARBA" id="ARBA00022801"/>
    </source>
</evidence>
<evidence type="ECO:0000313" key="4">
    <source>
        <dbReference type="Proteomes" id="UP001183809"/>
    </source>
</evidence>
<evidence type="ECO:0000259" key="2">
    <source>
        <dbReference type="Pfam" id="PF00561"/>
    </source>
</evidence>
<dbReference type="PRINTS" id="PR00412">
    <property type="entry name" value="EPOXHYDRLASE"/>
</dbReference>
<dbReference type="Pfam" id="PF00561">
    <property type="entry name" value="Abhydrolase_1"/>
    <property type="match status" value="1"/>
</dbReference>
<dbReference type="SUPFAM" id="SSF53474">
    <property type="entry name" value="alpha/beta-Hydrolases"/>
    <property type="match status" value="1"/>
</dbReference>
<keyword evidence="1 3" id="KW-0378">Hydrolase</keyword>
<accession>A0ABU2TKJ1</accession>
<dbReference type="EMBL" id="JAVREY010000001">
    <property type="protein sequence ID" value="MDT0461441.1"/>
    <property type="molecule type" value="Genomic_DNA"/>
</dbReference>
<organism evidence="3 4">
    <name type="scientific">Streptomyces gibsoniae</name>
    <dbReference type="NCBI Taxonomy" id="3075529"/>
    <lineage>
        <taxon>Bacteria</taxon>
        <taxon>Bacillati</taxon>
        <taxon>Actinomycetota</taxon>
        <taxon>Actinomycetes</taxon>
        <taxon>Kitasatosporales</taxon>
        <taxon>Streptomycetaceae</taxon>
        <taxon>Streptomyces</taxon>
    </lineage>
</organism>
<dbReference type="GO" id="GO:0016787">
    <property type="term" value="F:hydrolase activity"/>
    <property type="evidence" value="ECO:0007669"/>
    <property type="project" value="UniProtKB-KW"/>
</dbReference>
<dbReference type="PANTHER" id="PTHR43329">
    <property type="entry name" value="EPOXIDE HYDROLASE"/>
    <property type="match status" value="1"/>
</dbReference>
<name>A0ABU2TKJ1_9ACTN</name>
<reference evidence="4" key="1">
    <citation type="submission" date="2023-07" db="EMBL/GenBank/DDBJ databases">
        <title>30 novel species of actinomycetes from the DSMZ collection.</title>
        <authorList>
            <person name="Nouioui I."/>
        </authorList>
    </citation>
    <scope>NUCLEOTIDE SEQUENCE [LARGE SCALE GENOMIC DNA]</scope>
    <source>
        <strain evidence="4">DSM 41699</strain>
    </source>
</reference>
<dbReference type="InterPro" id="IPR000073">
    <property type="entry name" value="AB_hydrolase_1"/>
</dbReference>
<keyword evidence="4" id="KW-1185">Reference proteome</keyword>
<evidence type="ECO:0000313" key="3">
    <source>
        <dbReference type="EMBL" id="MDT0461441.1"/>
    </source>
</evidence>
<proteinExistence type="predicted"/>
<comment type="caution">
    <text evidence="3">The sequence shown here is derived from an EMBL/GenBank/DDBJ whole genome shotgun (WGS) entry which is preliminary data.</text>
</comment>